<organism evidence="1 2">
    <name type="scientific">Rhabditophanes sp. KR3021</name>
    <dbReference type="NCBI Taxonomy" id="114890"/>
    <lineage>
        <taxon>Eukaryota</taxon>
        <taxon>Metazoa</taxon>
        <taxon>Ecdysozoa</taxon>
        <taxon>Nematoda</taxon>
        <taxon>Chromadorea</taxon>
        <taxon>Rhabditida</taxon>
        <taxon>Tylenchina</taxon>
        <taxon>Panagrolaimomorpha</taxon>
        <taxon>Strongyloidoidea</taxon>
        <taxon>Alloionematidae</taxon>
        <taxon>Rhabditophanes</taxon>
    </lineage>
</organism>
<dbReference type="WBParaSite" id="RSKR_0000401400.2">
    <property type="protein sequence ID" value="RSKR_0000401400.2"/>
    <property type="gene ID" value="RSKR_0000401400"/>
</dbReference>
<evidence type="ECO:0000313" key="1">
    <source>
        <dbReference type="Proteomes" id="UP000095286"/>
    </source>
</evidence>
<reference evidence="2" key="1">
    <citation type="submission" date="2016-11" db="UniProtKB">
        <authorList>
            <consortium name="WormBaseParasite"/>
        </authorList>
    </citation>
    <scope>IDENTIFICATION</scope>
    <source>
        <strain evidence="2">KR3021</strain>
    </source>
</reference>
<protein>
    <submittedName>
        <fullName evidence="2">Histone acetyltransferase</fullName>
    </submittedName>
</protein>
<accession>A0AC35TUA0</accession>
<evidence type="ECO:0000313" key="2">
    <source>
        <dbReference type="WBParaSite" id="RSKR_0000401400.2"/>
    </source>
</evidence>
<proteinExistence type="predicted"/>
<sequence length="430" mass="49816">MSTESNFREAEIISIRISVEEVYEFYVHYIGCNRRLDEWITVDQIDTNAPAKFPSRNAQAKRKQGNQFSGSINERDTPDRDNGNAFFKKLPFQKKKKEVALEQMSEIVISGYDDSLGAQPSPNAPSQRGSMTATGHSEDAQTRIRNIELIELGLHRIQPWYFAPYPQELTKLPCIYLCQFCLHYCESDVALTSHVRKCNLFHPPGIQIYRHGSISMFEIDGRRNKKYSQNLCLLAKLFLDHKTLYYDTDPFLFYVMTEQSPKGYHIVGYFSKEKESAEDYNVACILVLPPFQKKGYGKLLIEFSYELSKIEGKTGSPEKPLSDLGLLSYLSYWSNTCIEYLIKKQEQANLKGERLSVSIVQIADDTSIRKEDIINTFQHLKLTRYYRGGFVVILTDNLKKNHLKTQSKRKVRIHAEDIRWQPKEMPKKKN</sequence>
<dbReference type="Proteomes" id="UP000095286">
    <property type="component" value="Unplaced"/>
</dbReference>
<name>A0AC35TUA0_9BILA</name>